<organism evidence="2 3">
    <name type="scientific">Fusarium oxysporum f. sp. raphani 54005</name>
    <dbReference type="NCBI Taxonomy" id="1089458"/>
    <lineage>
        <taxon>Eukaryota</taxon>
        <taxon>Fungi</taxon>
        <taxon>Dikarya</taxon>
        <taxon>Ascomycota</taxon>
        <taxon>Pezizomycotina</taxon>
        <taxon>Sordariomycetes</taxon>
        <taxon>Hypocreomycetidae</taxon>
        <taxon>Hypocreales</taxon>
        <taxon>Nectriaceae</taxon>
        <taxon>Fusarium</taxon>
        <taxon>Fusarium oxysporum species complex</taxon>
    </lineage>
</organism>
<dbReference type="Pfam" id="PF06985">
    <property type="entry name" value="HET"/>
    <property type="match status" value="1"/>
</dbReference>
<dbReference type="Proteomes" id="UP000030663">
    <property type="component" value="Unassembled WGS sequence"/>
</dbReference>
<dbReference type="InterPro" id="IPR010730">
    <property type="entry name" value="HET"/>
</dbReference>
<dbReference type="HOGENOM" id="CLU_002639_4_2_1"/>
<reference evidence="2 3" key="1">
    <citation type="submission" date="2011-11" db="EMBL/GenBank/DDBJ databases">
        <title>The Genome Sequence of Fusarium oxysporum PHW815.</title>
        <authorList>
            <consortium name="The Broad Institute Genome Sequencing Platform"/>
            <person name="Ma L.-J."/>
            <person name="Gale L.R."/>
            <person name="Schwartz D.C."/>
            <person name="Zhou S."/>
            <person name="Corby-Kistler H."/>
            <person name="Young S.K."/>
            <person name="Zeng Q."/>
            <person name="Gargeya S."/>
            <person name="Fitzgerald M."/>
            <person name="Haas B."/>
            <person name="Abouelleil A."/>
            <person name="Alvarado L."/>
            <person name="Arachchi H.M."/>
            <person name="Berlin A."/>
            <person name="Brown A."/>
            <person name="Chapman S.B."/>
            <person name="Chen Z."/>
            <person name="Dunbar C."/>
            <person name="Freedman E."/>
            <person name="Gearin G."/>
            <person name="Goldberg J."/>
            <person name="Griggs A."/>
            <person name="Gujja S."/>
            <person name="Heiman D."/>
            <person name="Howarth C."/>
            <person name="Larson L."/>
            <person name="Lui A."/>
            <person name="MacDonald P.J.P."/>
            <person name="Montmayeur A."/>
            <person name="Murphy C."/>
            <person name="Neiman D."/>
            <person name="Pearson M."/>
            <person name="Priest M."/>
            <person name="Roberts A."/>
            <person name="Saif S."/>
            <person name="Shea T."/>
            <person name="Shenoy N."/>
            <person name="Sisk P."/>
            <person name="Stolte C."/>
            <person name="Sykes S."/>
            <person name="Wortman J."/>
            <person name="Nusbaum C."/>
            <person name="Birren B."/>
        </authorList>
    </citation>
    <scope>NUCLEOTIDE SEQUENCE [LARGE SCALE GENOMIC DNA]</scope>
    <source>
        <strain evidence="2 3">54005</strain>
    </source>
</reference>
<sequence length="195" mass="22607">MTLSYRWAKNPSIVLLNSNLEEFRTSAPISRLPKTFKEAITVAHSPEDWAREPLQMHQVYANSACTISATASEGPDEGLFRSRIVQETLIGHIKVQFADGKPRRFDVWDQHHMQRLTQGPLTDRGWVFQERILSPRVLHFAKTQAVWECFEMHKSEMFPRWSPRPADAVYTPDLKAIDAFFDDGHRRTAWAKEEN</sequence>
<evidence type="ECO:0000259" key="1">
    <source>
        <dbReference type="Pfam" id="PF06985"/>
    </source>
</evidence>
<evidence type="ECO:0000313" key="2">
    <source>
        <dbReference type="EMBL" id="EXK83203.1"/>
    </source>
</evidence>
<proteinExistence type="predicted"/>
<dbReference type="AlphaFoldDB" id="X0BWB6"/>
<dbReference type="EMBL" id="JH658405">
    <property type="protein sequence ID" value="EXK83203.1"/>
    <property type="molecule type" value="Genomic_DNA"/>
</dbReference>
<keyword evidence="3" id="KW-1185">Reference proteome</keyword>
<gene>
    <name evidence="2" type="ORF">FOQG_12555</name>
</gene>
<dbReference type="PANTHER" id="PTHR33112">
    <property type="entry name" value="DOMAIN PROTEIN, PUTATIVE-RELATED"/>
    <property type="match status" value="1"/>
</dbReference>
<accession>X0BWB6</accession>
<evidence type="ECO:0000313" key="3">
    <source>
        <dbReference type="Proteomes" id="UP000030663"/>
    </source>
</evidence>
<dbReference type="OrthoDB" id="5347061at2759"/>
<name>X0BWB6_FUSOX</name>
<dbReference type="PANTHER" id="PTHR33112:SF10">
    <property type="entry name" value="TOL"/>
    <property type="match status" value="1"/>
</dbReference>
<protein>
    <recommendedName>
        <fullName evidence="1">Heterokaryon incompatibility domain-containing protein</fullName>
    </recommendedName>
</protein>
<feature type="domain" description="Heterokaryon incompatibility" evidence="1">
    <location>
        <begin position="47"/>
        <end position="130"/>
    </location>
</feature>